<dbReference type="SUPFAM" id="SSF54593">
    <property type="entry name" value="Glyoxalase/Bleomycin resistance protein/Dihydroxybiphenyl dioxygenase"/>
    <property type="match status" value="1"/>
</dbReference>
<accession>A0A6J6NIJ0</accession>
<evidence type="ECO:0000313" key="1">
    <source>
        <dbReference type="EMBL" id="CAB4686159.1"/>
    </source>
</evidence>
<dbReference type="InterPro" id="IPR029068">
    <property type="entry name" value="Glyas_Bleomycin-R_OHBP_Dase"/>
</dbReference>
<protein>
    <submittedName>
        <fullName evidence="1">Unannotated protein</fullName>
    </submittedName>
</protein>
<proteinExistence type="predicted"/>
<gene>
    <name evidence="1" type="ORF">UFOPK2310_01530</name>
</gene>
<dbReference type="EMBL" id="CAEZWW010000244">
    <property type="protein sequence ID" value="CAB4686159.1"/>
    <property type="molecule type" value="Genomic_DNA"/>
</dbReference>
<sequence length="121" mass="13324">MAIMSAAPHLLRMAIEVPDLDIWISKWERIIGPGFETMTVQQPTGDVLIAIHPAGIELVQSREEKLGLRSFHLAVEDIDEVVPVLDELGWDSTPGPVVQGRQHQIVSAEGLRMLLVEVAAK</sequence>
<reference evidence="1" key="1">
    <citation type="submission" date="2020-05" db="EMBL/GenBank/DDBJ databases">
        <authorList>
            <person name="Chiriac C."/>
            <person name="Salcher M."/>
            <person name="Ghai R."/>
            <person name="Kavagutti S V."/>
        </authorList>
    </citation>
    <scope>NUCLEOTIDE SEQUENCE</scope>
</reference>
<dbReference type="AlphaFoldDB" id="A0A6J6NIJ0"/>
<name>A0A6J6NIJ0_9ZZZZ</name>
<organism evidence="1">
    <name type="scientific">freshwater metagenome</name>
    <dbReference type="NCBI Taxonomy" id="449393"/>
    <lineage>
        <taxon>unclassified sequences</taxon>
        <taxon>metagenomes</taxon>
        <taxon>ecological metagenomes</taxon>
    </lineage>
</organism>